<comment type="caution">
    <text evidence="3">The sequence shown here is derived from an EMBL/GenBank/DDBJ whole genome shotgun (WGS) entry which is preliminary data.</text>
</comment>
<accession>A0A841RCC4</accession>
<name>A0A841RCC4_9BACI</name>
<proteinExistence type="inferred from homology"/>
<gene>
    <name evidence="3" type="ORF">GGQ92_000347</name>
</gene>
<dbReference type="HAMAP" id="MF_00489">
    <property type="entry name" value="UPF0178"/>
    <property type="match status" value="1"/>
</dbReference>
<dbReference type="EMBL" id="JACHON010000001">
    <property type="protein sequence ID" value="MBB6511580.1"/>
    <property type="molecule type" value="Genomic_DNA"/>
</dbReference>
<organism evidence="3 4">
    <name type="scientific">Gracilibacillus halotolerans</name>
    <dbReference type="NCBI Taxonomy" id="74386"/>
    <lineage>
        <taxon>Bacteria</taxon>
        <taxon>Bacillati</taxon>
        <taxon>Bacillota</taxon>
        <taxon>Bacilli</taxon>
        <taxon>Bacillales</taxon>
        <taxon>Bacillaceae</taxon>
        <taxon>Gracilibacillus</taxon>
    </lineage>
</organism>
<dbReference type="PANTHER" id="PTHR35146:SF1">
    <property type="entry name" value="UPF0178 PROTEIN YAII"/>
    <property type="match status" value="1"/>
</dbReference>
<dbReference type="Proteomes" id="UP000572212">
    <property type="component" value="Unassembled WGS sequence"/>
</dbReference>
<evidence type="ECO:0000256" key="2">
    <source>
        <dbReference type="HAMAP-Rule" id="MF_00489"/>
    </source>
</evidence>
<evidence type="ECO:0000313" key="3">
    <source>
        <dbReference type="EMBL" id="MBB6511580.1"/>
    </source>
</evidence>
<evidence type="ECO:0000313" key="4">
    <source>
        <dbReference type="Proteomes" id="UP000572212"/>
    </source>
</evidence>
<dbReference type="NCBIfam" id="NF001095">
    <property type="entry name" value="PRK00124.1"/>
    <property type="match status" value="1"/>
</dbReference>
<dbReference type="InterPro" id="IPR003791">
    <property type="entry name" value="UPF0178"/>
</dbReference>
<dbReference type="AlphaFoldDB" id="A0A841RCC4"/>
<keyword evidence="4" id="KW-1185">Reference proteome</keyword>
<reference evidence="3 4" key="1">
    <citation type="submission" date="2020-08" db="EMBL/GenBank/DDBJ databases">
        <title>Genomic Encyclopedia of Type Strains, Phase IV (KMG-IV): sequencing the most valuable type-strain genomes for metagenomic binning, comparative biology and taxonomic classification.</title>
        <authorList>
            <person name="Goeker M."/>
        </authorList>
    </citation>
    <scope>NUCLEOTIDE SEQUENCE [LARGE SCALE GENOMIC DNA]</scope>
    <source>
        <strain evidence="3 4">DSM 11805</strain>
    </source>
</reference>
<sequence length="148" mass="17109">MMRIFIDADACPVTDIIVEEAGKVNLHVFLVRSYAHYSTYLYPEHVTTQYIDTGNDAVDYAIVRQIWPHDLVVTQDYGLAALCLAKKTIVLHHLGYQFKQDNIDSKLMDRHLHAKARKAGKRTKGPKKFTQEQKETFRKRLRSLLYSG</sequence>
<protein>
    <recommendedName>
        <fullName evidence="2">UPF0178 protein GGQ92_000347</fullName>
    </recommendedName>
</protein>
<comment type="similarity">
    <text evidence="1 2">Belongs to the UPF0178 family.</text>
</comment>
<dbReference type="PANTHER" id="PTHR35146">
    <property type="entry name" value="UPF0178 PROTEIN YAII"/>
    <property type="match status" value="1"/>
</dbReference>
<evidence type="ECO:0000256" key="1">
    <source>
        <dbReference type="ARBA" id="ARBA00008522"/>
    </source>
</evidence>
<dbReference type="Pfam" id="PF02639">
    <property type="entry name" value="DUF188"/>
    <property type="match status" value="1"/>
</dbReference>